<sequence>MAYVLINTKPGAEEQVYSQLAALANIDDIYTLFGEYDIIVKTEAKDYPLLENLIVSKIRNIKGIVDTKTLVVIKL</sequence>
<dbReference type="InterPro" id="IPR011008">
    <property type="entry name" value="Dimeric_a/b-barrel"/>
</dbReference>
<reference evidence="2" key="1">
    <citation type="submission" date="2013-08" db="EMBL/GenBank/DDBJ databases">
        <authorList>
            <person name="Mendez C."/>
            <person name="Richter M."/>
            <person name="Ferrer M."/>
            <person name="Sanchez J."/>
        </authorList>
    </citation>
    <scope>NUCLEOTIDE SEQUENCE</scope>
</reference>
<protein>
    <submittedName>
        <fullName evidence="2">Protein containing Transcription regulator, AsnC-type</fullName>
    </submittedName>
</protein>
<reference evidence="2" key="2">
    <citation type="journal article" date="2014" name="ISME J.">
        <title>Microbial stratification in low pH oxic and suboxic macroscopic growths along an acid mine drainage.</title>
        <authorList>
            <person name="Mendez-Garcia C."/>
            <person name="Mesa V."/>
            <person name="Sprenger R.R."/>
            <person name="Richter M."/>
            <person name="Diez M.S."/>
            <person name="Solano J."/>
            <person name="Bargiela R."/>
            <person name="Golyshina O.V."/>
            <person name="Manteca A."/>
            <person name="Ramos J.L."/>
            <person name="Gallego J.R."/>
            <person name="Llorente I."/>
            <person name="Martins Dos Santos V.A."/>
            <person name="Jensen O.N."/>
            <person name="Pelaez A.I."/>
            <person name="Sanchez J."/>
            <person name="Ferrer M."/>
        </authorList>
    </citation>
    <scope>NUCLEOTIDE SEQUENCE</scope>
</reference>
<evidence type="ECO:0000259" key="1">
    <source>
        <dbReference type="Pfam" id="PF01037"/>
    </source>
</evidence>
<dbReference type="InterPro" id="IPR019887">
    <property type="entry name" value="Tscrpt_reg_AsnC/Lrp_C"/>
</dbReference>
<dbReference type="Gene3D" id="3.30.70.920">
    <property type="match status" value="1"/>
</dbReference>
<accession>T1D1G5</accession>
<name>T1D1G5_9ZZZZ</name>
<dbReference type="SUPFAM" id="SSF54909">
    <property type="entry name" value="Dimeric alpha+beta barrel"/>
    <property type="match status" value="1"/>
</dbReference>
<dbReference type="EMBL" id="AUZY01001288">
    <property type="protein sequence ID" value="EQD75324.1"/>
    <property type="molecule type" value="Genomic_DNA"/>
</dbReference>
<gene>
    <name evidence="2" type="ORF">B1B_02182</name>
</gene>
<evidence type="ECO:0000313" key="2">
    <source>
        <dbReference type="EMBL" id="EQD75324.1"/>
    </source>
</evidence>
<feature type="domain" description="Transcription regulator AsnC/Lrp ligand binding" evidence="1">
    <location>
        <begin position="4"/>
        <end position="74"/>
    </location>
</feature>
<comment type="caution">
    <text evidence="2">The sequence shown here is derived from an EMBL/GenBank/DDBJ whole genome shotgun (WGS) entry which is preliminary data.</text>
</comment>
<dbReference type="Pfam" id="PF01037">
    <property type="entry name" value="AsnC_trans_reg"/>
    <property type="match status" value="1"/>
</dbReference>
<dbReference type="AlphaFoldDB" id="T1D1G5"/>
<organism evidence="2">
    <name type="scientific">mine drainage metagenome</name>
    <dbReference type="NCBI Taxonomy" id="410659"/>
    <lineage>
        <taxon>unclassified sequences</taxon>
        <taxon>metagenomes</taxon>
        <taxon>ecological metagenomes</taxon>
    </lineage>
</organism>
<proteinExistence type="predicted"/>